<accession>A0A928TSZ8</accession>
<proteinExistence type="predicted"/>
<dbReference type="PANTHER" id="PTHR45588:SF1">
    <property type="entry name" value="WW DOMAIN-CONTAINING PROTEIN"/>
    <property type="match status" value="1"/>
</dbReference>
<dbReference type="PANTHER" id="PTHR45588">
    <property type="entry name" value="TPR DOMAIN-CONTAINING PROTEIN"/>
    <property type="match status" value="1"/>
</dbReference>
<keyword evidence="1" id="KW-0732">Signal</keyword>
<sequence length="542" mass="60411">MTRFFILAILLLLTGAAAADGDHHHAGSFDQEKLGKVHFPVSCTPAAQAQFNRAVAMLHSFWYDEAEKTFRQATVADPNCAMGYWGIAMSLYQQLWATTPSASELQQGRSAISQTKLLTIKTAREKAYLNAAATLYPLDDSSDYSSRKVAYEQAMKRIVTEFPDDHEATVFYALALISNAAPDDKTFVKQKQALQLLQRVLKDEPQHPGVAHYIIHSSDYPELTELGLDAARAYTRIAPAVPHALHMPSHIFIRLGQWQDAAQSNLAADQAAQEHARQHGSGNSWDQRFHFMDYMLYAYLQLGETGRAWDIVQQVQAIGNAQPFNTTVAYAYAAIPARYTIERGDWRGAAKLRLHPADFPWQQFGWCEAIIHFAKGVGAARTGNVNDAKDSLQRLETLRDLDRAASKTYTAGQIEIQRLAVAAWIAAAENQNEEALRLMRASADLEDSTEKDNVTPGAVIPARELLGELLLALNQPAAALQELEASLQRTPNRRNALYRAAQAAREAGDQAKAQRYERQYQQLPVLINRTYNHINSDLPQKI</sequence>
<dbReference type="SUPFAM" id="SSF48452">
    <property type="entry name" value="TPR-like"/>
    <property type="match status" value="2"/>
</dbReference>
<dbReference type="InterPro" id="IPR011990">
    <property type="entry name" value="TPR-like_helical_dom_sf"/>
</dbReference>
<reference evidence="2" key="1">
    <citation type="submission" date="2020-05" db="EMBL/GenBank/DDBJ databases">
        <title>High-Quality Genomes of Partial-Nitritation/Anammox System by Hierarchical Clustering Based Hybrid Assembly.</title>
        <authorList>
            <person name="Liu L."/>
            <person name="Wang Y."/>
            <person name="Che Y."/>
            <person name="Chen Y."/>
            <person name="Xia Y."/>
            <person name="Luo R."/>
            <person name="Cheng S.H."/>
            <person name="Zheng C."/>
            <person name="Zhang T."/>
        </authorList>
    </citation>
    <scope>NUCLEOTIDE SEQUENCE</scope>
    <source>
        <strain evidence="2">H1_PAT1</strain>
    </source>
</reference>
<evidence type="ECO:0000256" key="1">
    <source>
        <dbReference type="SAM" id="SignalP"/>
    </source>
</evidence>
<name>A0A928TSZ8_UNCKA</name>
<gene>
    <name evidence="2" type="ORF">HS096_05850</name>
</gene>
<organism evidence="2 3">
    <name type="scientific">candidate division WWE3 bacterium</name>
    <dbReference type="NCBI Taxonomy" id="2053526"/>
    <lineage>
        <taxon>Bacteria</taxon>
        <taxon>Katanobacteria</taxon>
    </lineage>
</organism>
<evidence type="ECO:0000313" key="2">
    <source>
        <dbReference type="EMBL" id="MBE7525812.1"/>
    </source>
</evidence>
<protein>
    <recommendedName>
        <fullName evidence="4">Tetratricopeptide repeat protein</fullName>
    </recommendedName>
</protein>
<comment type="caution">
    <text evidence="2">The sequence shown here is derived from an EMBL/GenBank/DDBJ whole genome shotgun (WGS) entry which is preliminary data.</text>
</comment>
<evidence type="ECO:0008006" key="4">
    <source>
        <dbReference type="Google" id="ProtNLM"/>
    </source>
</evidence>
<dbReference type="Gene3D" id="1.25.40.10">
    <property type="entry name" value="Tetratricopeptide repeat domain"/>
    <property type="match status" value="2"/>
</dbReference>
<feature type="signal peptide" evidence="1">
    <location>
        <begin position="1"/>
        <end position="19"/>
    </location>
</feature>
<evidence type="ECO:0000313" key="3">
    <source>
        <dbReference type="Proteomes" id="UP000710385"/>
    </source>
</evidence>
<dbReference type="EMBL" id="JABTTY010000002">
    <property type="protein sequence ID" value="MBE7525812.1"/>
    <property type="molecule type" value="Genomic_DNA"/>
</dbReference>
<dbReference type="Proteomes" id="UP000710385">
    <property type="component" value="Unassembled WGS sequence"/>
</dbReference>
<feature type="chain" id="PRO_5037371502" description="Tetratricopeptide repeat protein" evidence="1">
    <location>
        <begin position="20"/>
        <end position="542"/>
    </location>
</feature>
<dbReference type="AlphaFoldDB" id="A0A928TSZ8"/>